<accession>A0A1X7UVH9</accession>
<proteinExistence type="predicted"/>
<sequence length="112" mass="13375">MCTRGKLQKIQLHRDHVSFFLGHYFLILGGAHSHWLEVYLLPLKRLSKSFVTYSLLMVLVIYWSLIMDLQLRVKHLRNSCFSIVFAIHYQLLTIQDLMAKQREQCRQLKMLL</sequence>
<dbReference type="InParanoid" id="A0A1X7UVH9"/>
<reference evidence="2" key="1">
    <citation type="submission" date="2017-05" db="UniProtKB">
        <authorList>
            <consortium name="EnsemblMetazoa"/>
        </authorList>
    </citation>
    <scope>IDENTIFICATION</scope>
</reference>
<dbReference type="AlphaFoldDB" id="A0A1X7UVH9"/>
<evidence type="ECO:0000313" key="2">
    <source>
        <dbReference type="EnsemblMetazoa" id="Aqu2.1.31529_001"/>
    </source>
</evidence>
<keyword evidence="1" id="KW-1133">Transmembrane helix</keyword>
<feature type="transmembrane region" description="Helical" evidence="1">
    <location>
        <begin position="12"/>
        <end position="30"/>
    </location>
</feature>
<organism evidence="2">
    <name type="scientific">Amphimedon queenslandica</name>
    <name type="common">Sponge</name>
    <dbReference type="NCBI Taxonomy" id="400682"/>
    <lineage>
        <taxon>Eukaryota</taxon>
        <taxon>Metazoa</taxon>
        <taxon>Porifera</taxon>
        <taxon>Demospongiae</taxon>
        <taxon>Heteroscleromorpha</taxon>
        <taxon>Haplosclerida</taxon>
        <taxon>Niphatidae</taxon>
        <taxon>Amphimedon</taxon>
    </lineage>
</organism>
<keyword evidence="1" id="KW-0472">Membrane</keyword>
<dbReference type="EnsemblMetazoa" id="Aqu2.1.31529_001">
    <property type="protein sequence ID" value="Aqu2.1.31529_001"/>
    <property type="gene ID" value="Aqu2.1.31529"/>
</dbReference>
<protein>
    <submittedName>
        <fullName evidence="2">Uncharacterized protein</fullName>
    </submittedName>
</protein>
<name>A0A1X7UVH9_AMPQE</name>
<feature type="transmembrane region" description="Helical" evidence="1">
    <location>
        <begin position="50"/>
        <end position="69"/>
    </location>
</feature>
<evidence type="ECO:0000256" key="1">
    <source>
        <dbReference type="SAM" id="Phobius"/>
    </source>
</evidence>
<keyword evidence="1" id="KW-0812">Transmembrane</keyword>